<evidence type="ECO:0000313" key="1">
    <source>
        <dbReference type="EMBL" id="MDQ0191059.1"/>
    </source>
</evidence>
<organism evidence="1 2">
    <name type="scientific">Alicyclobacillus cycloheptanicus</name>
    <dbReference type="NCBI Taxonomy" id="1457"/>
    <lineage>
        <taxon>Bacteria</taxon>
        <taxon>Bacillati</taxon>
        <taxon>Bacillota</taxon>
        <taxon>Bacilli</taxon>
        <taxon>Bacillales</taxon>
        <taxon>Alicyclobacillaceae</taxon>
        <taxon>Alicyclobacillus</taxon>
    </lineage>
</organism>
<dbReference type="Proteomes" id="UP001232973">
    <property type="component" value="Unassembled WGS sequence"/>
</dbReference>
<keyword evidence="2" id="KW-1185">Reference proteome</keyword>
<dbReference type="EMBL" id="JAUSTP010000030">
    <property type="protein sequence ID" value="MDQ0191059.1"/>
    <property type="molecule type" value="Genomic_DNA"/>
</dbReference>
<evidence type="ECO:0000313" key="2">
    <source>
        <dbReference type="Proteomes" id="UP001232973"/>
    </source>
</evidence>
<comment type="caution">
    <text evidence="1">The sequence shown here is derived from an EMBL/GenBank/DDBJ whole genome shotgun (WGS) entry which is preliminary data.</text>
</comment>
<protein>
    <submittedName>
        <fullName evidence="1">Uncharacterized protein</fullName>
    </submittedName>
</protein>
<name>A0ABT9XLZ9_9BACL</name>
<proteinExistence type="predicted"/>
<gene>
    <name evidence="1" type="ORF">J2S03_002927</name>
</gene>
<accession>A0ABT9XLZ9</accession>
<dbReference type="RefSeq" id="WP_274455544.1">
    <property type="nucleotide sequence ID" value="NZ_CP067097.1"/>
</dbReference>
<sequence length="145" mass="16102">MAVARDKDMSMEPKPCADISEAIRKANALIKHAKQVGYDILGADVGPHLNPGDVYDAYEAIELTPVASHTLEPHLCGPFAAVFLHQNPEADPTAWRDYVTETYDNRYVTGFYHGFRLVVPDPQDESEVHYIRGVYDGVMAHAAVF</sequence>
<reference evidence="1 2" key="1">
    <citation type="submission" date="2023-07" db="EMBL/GenBank/DDBJ databases">
        <title>Genomic Encyclopedia of Type Strains, Phase IV (KMG-IV): sequencing the most valuable type-strain genomes for metagenomic binning, comparative biology and taxonomic classification.</title>
        <authorList>
            <person name="Goeker M."/>
        </authorList>
    </citation>
    <scope>NUCLEOTIDE SEQUENCE [LARGE SCALE GENOMIC DNA]</scope>
    <source>
        <strain evidence="1 2">DSM 4006</strain>
    </source>
</reference>